<organism evidence="3 4">
    <name type="scientific">Caldithrix abyssi DSM 13497</name>
    <dbReference type="NCBI Taxonomy" id="880073"/>
    <lineage>
        <taxon>Bacteria</taxon>
        <taxon>Pseudomonadati</taxon>
        <taxon>Calditrichota</taxon>
        <taxon>Calditrichia</taxon>
        <taxon>Calditrichales</taxon>
        <taxon>Calditrichaceae</taxon>
        <taxon>Caldithrix</taxon>
    </lineage>
</organism>
<dbReference type="HOGENOM" id="CLU_1977459_0_0_0"/>
<evidence type="ECO:0000313" key="3">
    <source>
        <dbReference type="EMBL" id="EHO41085.1"/>
    </source>
</evidence>
<feature type="transmembrane region" description="Helical" evidence="1">
    <location>
        <begin position="73"/>
        <end position="94"/>
    </location>
</feature>
<dbReference type="PaxDb" id="880073-Calab_1464"/>
<sequence length="126" mass="14783">MIGDIIQITNKVFDRLVPDKSKAEKIKYEFNKTFLEIAVKENESLRHFFLEYEGRASEVPHFVLLMRALIRPFFTWLFGLLGAFWVIGQAFGFINKEMPAALSMWVSIVLGFWFGSRWYEKLKGKP</sequence>
<proteinExistence type="predicted"/>
<keyword evidence="4" id="KW-1185">Reference proteome</keyword>
<dbReference type="EMBL" id="CP018099">
    <property type="protein sequence ID" value="APF20386.1"/>
    <property type="molecule type" value="Genomic_DNA"/>
</dbReference>
<gene>
    <name evidence="2" type="ORF">Cabys_3640</name>
    <name evidence="3" type="ORF">Calab_1464</name>
</gene>
<reference evidence="2 5" key="2">
    <citation type="submission" date="2016-11" db="EMBL/GenBank/DDBJ databases">
        <title>Genomic analysis of Caldithrix abyssi and proposal of a novel bacterial phylum Caldithrichaeota.</title>
        <authorList>
            <person name="Kublanov I."/>
            <person name="Sigalova O."/>
            <person name="Gavrilov S."/>
            <person name="Lebedinsky A."/>
            <person name="Ivanova N."/>
            <person name="Daum C."/>
            <person name="Reddy T."/>
            <person name="Klenk H.P."/>
            <person name="Goker M."/>
            <person name="Reva O."/>
            <person name="Miroshnichenko M."/>
            <person name="Kyprides N."/>
            <person name="Woyke T."/>
            <person name="Gelfand M."/>
        </authorList>
    </citation>
    <scope>NUCLEOTIDE SEQUENCE [LARGE SCALE GENOMIC DNA]</scope>
    <source>
        <strain evidence="2 5">LF13</strain>
    </source>
</reference>
<dbReference type="STRING" id="880073.Cabys_3640"/>
<evidence type="ECO:0000313" key="4">
    <source>
        <dbReference type="Proteomes" id="UP000004671"/>
    </source>
</evidence>
<dbReference type="EMBL" id="CM001402">
    <property type="protein sequence ID" value="EHO41085.1"/>
    <property type="molecule type" value="Genomic_DNA"/>
</dbReference>
<accession>H1XPV9</accession>
<keyword evidence="1" id="KW-0812">Transmembrane</keyword>
<dbReference type="RefSeq" id="WP_006928180.1">
    <property type="nucleotide sequence ID" value="NZ_CM001402.1"/>
</dbReference>
<protein>
    <recommendedName>
        <fullName evidence="6">Holin of 3TMs, for gene-transfer release</fullName>
    </recommendedName>
</protein>
<dbReference type="Proteomes" id="UP000004671">
    <property type="component" value="Chromosome"/>
</dbReference>
<dbReference type="AlphaFoldDB" id="H1XPV9"/>
<name>H1XPV9_CALAY</name>
<dbReference type="InParanoid" id="H1XPV9"/>
<evidence type="ECO:0000256" key="1">
    <source>
        <dbReference type="SAM" id="Phobius"/>
    </source>
</evidence>
<keyword evidence="1" id="KW-0472">Membrane</keyword>
<feature type="transmembrane region" description="Helical" evidence="1">
    <location>
        <begin position="100"/>
        <end position="119"/>
    </location>
</feature>
<dbReference type="KEGG" id="caby:Cabys_3640"/>
<reference evidence="3 4" key="1">
    <citation type="submission" date="2011-09" db="EMBL/GenBank/DDBJ databases">
        <title>The permanent draft genome of Caldithrix abyssi DSM 13497.</title>
        <authorList>
            <consortium name="US DOE Joint Genome Institute (JGI-PGF)"/>
            <person name="Lucas S."/>
            <person name="Han J."/>
            <person name="Lapidus A."/>
            <person name="Bruce D."/>
            <person name="Goodwin L."/>
            <person name="Pitluck S."/>
            <person name="Peters L."/>
            <person name="Kyrpides N."/>
            <person name="Mavromatis K."/>
            <person name="Ivanova N."/>
            <person name="Mikhailova N."/>
            <person name="Chertkov O."/>
            <person name="Detter J.C."/>
            <person name="Tapia R."/>
            <person name="Han C."/>
            <person name="Land M."/>
            <person name="Hauser L."/>
            <person name="Markowitz V."/>
            <person name="Cheng J.-F."/>
            <person name="Hugenholtz P."/>
            <person name="Woyke T."/>
            <person name="Wu D."/>
            <person name="Spring S."/>
            <person name="Brambilla E."/>
            <person name="Klenk H.-P."/>
            <person name="Eisen J.A."/>
        </authorList>
    </citation>
    <scope>NUCLEOTIDE SEQUENCE [LARGE SCALE GENOMIC DNA]</scope>
    <source>
        <strain evidence="3 4">DSM 13497</strain>
    </source>
</reference>
<evidence type="ECO:0000313" key="2">
    <source>
        <dbReference type="EMBL" id="APF20386.1"/>
    </source>
</evidence>
<keyword evidence="1" id="KW-1133">Transmembrane helix</keyword>
<evidence type="ECO:0008006" key="6">
    <source>
        <dbReference type="Google" id="ProtNLM"/>
    </source>
</evidence>
<evidence type="ECO:0000313" key="5">
    <source>
        <dbReference type="Proteomes" id="UP000183868"/>
    </source>
</evidence>
<dbReference type="Proteomes" id="UP000183868">
    <property type="component" value="Chromosome"/>
</dbReference>